<feature type="transmembrane region" description="Helical" evidence="1">
    <location>
        <begin position="175"/>
        <end position="200"/>
    </location>
</feature>
<reference evidence="2 3" key="1">
    <citation type="submission" date="2022-11" db="EMBL/GenBank/DDBJ databases">
        <title>Genome sequencing of Acetobacter type strain.</title>
        <authorList>
            <person name="Heo J."/>
            <person name="Lee D."/>
            <person name="Han B.-H."/>
            <person name="Hong S.-B."/>
            <person name="Kwon S.-W."/>
        </authorList>
    </citation>
    <scope>NUCLEOTIDE SEQUENCE [LARGE SCALE GENOMIC DNA]</scope>
    <source>
        <strain evidence="2 3">KACC 21253</strain>
    </source>
</reference>
<feature type="transmembrane region" description="Helical" evidence="1">
    <location>
        <begin position="26"/>
        <end position="47"/>
    </location>
</feature>
<evidence type="ECO:0008006" key="4">
    <source>
        <dbReference type="Google" id="ProtNLM"/>
    </source>
</evidence>
<comment type="caution">
    <text evidence="2">The sequence shown here is derived from an EMBL/GenBank/DDBJ whole genome shotgun (WGS) entry which is preliminary data.</text>
</comment>
<keyword evidence="3" id="KW-1185">Reference proteome</keyword>
<protein>
    <recommendedName>
        <fullName evidence="4">Glycosyltransferase RgtA/B/C/D-like domain-containing protein</fullName>
    </recommendedName>
</protein>
<feature type="transmembrane region" description="Helical" evidence="1">
    <location>
        <begin position="344"/>
        <end position="367"/>
    </location>
</feature>
<evidence type="ECO:0000313" key="2">
    <source>
        <dbReference type="EMBL" id="MCX2563503.1"/>
    </source>
</evidence>
<feature type="transmembrane region" description="Helical" evidence="1">
    <location>
        <begin position="317"/>
        <end position="337"/>
    </location>
</feature>
<accession>A0ABT3QDZ0</accession>
<feature type="transmembrane region" description="Helical" evidence="1">
    <location>
        <begin position="258"/>
        <end position="279"/>
    </location>
</feature>
<keyword evidence="1" id="KW-0472">Membrane</keyword>
<keyword evidence="1" id="KW-0812">Transmembrane</keyword>
<feature type="transmembrane region" description="Helical" evidence="1">
    <location>
        <begin position="291"/>
        <end position="311"/>
    </location>
</feature>
<feature type="transmembrane region" description="Helical" evidence="1">
    <location>
        <begin position="146"/>
        <end position="163"/>
    </location>
</feature>
<dbReference type="EMBL" id="JAPIUZ010000002">
    <property type="protein sequence ID" value="MCX2563503.1"/>
    <property type="molecule type" value="Genomic_DNA"/>
</dbReference>
<evidence type="ECO:0000256" key="1">
    <source>
        <dbReference type="SAM" id="Phobius"/>
    </source>
</evidence>
<evidence type="ECO:0000313" key="3">
    <source>
        <dbReference type="Proteomes" id="UP001301152"/>
    </source>
</evidence>
<dbReference type="RefSeq" id="WP_173559146.1">
    <property type="nucleotide sequence ID" value="NZ_JAPIUZ010000002.1"/>
</dbReference>
<dbReference type="Proteomes" id="UP001301152">
    <property type="component" value="Unassembled WGS sequence"/>
</dbReference>
<feature type="transmembrane region" description="Helical" evidence="1">
    <location>
        <begin position="119"/>
        <end position="139"/>
    </location>
</feature>
<sequence length="491" mass="56753">MKQNIDFLIKTLNNLESLPIFCGKKWMFWLGSFLTVLAILSFLYLPYGNGDTVYYTMVGRGIFRDHMLPYSYAFDHKPWGVYLFYGAWDKICPFFHGDFFFLSLVLGAVTLYFCRFFGVFNIITASFIYVFFGNIFGILDGNTENVLTAGSSIVLAVLYSGLSNKRFVNYFIPGFMIPLLININYLVAVSLFLPVLFLLFSPRFFKLQYIFIFSIGCIVGLLTSFSPYLIEGNNALQSYFRMQHDFLQNYGGNTVSRISSVLCTIAYTVMFLPVLLLWYRKYREEMRAGEPSSLLLPLWFISSLPATVLSGHPFNHYYILCFVPLVIMASVLFYQNVKFPRYSFLFLCIVSIISQGFCTGRNIRWLWDMSFIDYALITREAAHQRVLNIRADQAFFYMGDFRTFDRYAFTDHVDIMFGAGAEKRYLNDLAQHPPLVMTPFNACMTGNAERSVCDVLKKNYTLIYSVNALTQRKGKLPYFSLDLYRLAKESK</sequence>
<organism evidence="2 3">
    <name type="scientific">Acetobacter thailandicus</name>
    <dbReference type="NCBI Taxonomy" id="1502842"/>
    <lineage>
        <taxon>Bacteria</taxon>
        <taxon>Pseudomonadati</taxon>
        <taxon>Pseudomonadota</taxon>
        <taxon>Alphaproteobacteria</taxon>
        <taxon>Acetobacterales</taxon>
        <taxon>Acetobacteraceae</taxon>
        <taxon>Acetobacter</taxon>
    </lineage>
</organism>
<keyword evidence="1" id="KW-1133">Transmembrane helix</keyword>
<gene>
    <name evidence="2" type="ORF">OQ497_05935</name>
</gene>
<name>A0ABT3QDZ0_9PROT</name>
<feature type="transmembrane region" description="Helical" evidence="1">
    <location>
        <begin position="94"/>
        <end position="113"/>
    </location>
</feature>
<feature type="transmembrane region" description="Helical" evidence="1">
    <location>
        <begin position="207"/>
        <end position="230"/>
    </location>
</feature>
<proteinExistence type="predicted"/>